<feature type="compositionally biased region" description="Basic and acidic residues" evidence="1">
    <location>
        <begin position="260"/>
        <end position="269"/>
    </location>
</feature>
<feature type="compositionally biased region" description="Basic and acidic residues" evidence="1">
    <location>
        <begin position="214"/>
        <end position="226"/>
    </location>
</feature>
<proteinExistence type="predicted"/>
<feature type="region of interest" description="Disordered" evidence="1">
    <location>
        <begin position="214"/>
        <end position="269"/>
    </location>
</feature>
<dbReference type="Pfam" id="PF14223">
    <property type="entry name" value="Retrotran_gag_2"/>
    <property type="match status" value="1"/>
</dbReference>
<evidence type="ECO:0000313" key="3">
    <source>
        <dbReference type="Proteomes" id="UP000719412"/>
    </source>
</evidence>
<comment type="caution">
    <text evidence="2">The sequence shown here is derived from an EMBL/GenBank/DDBJ whole genome shotgun (WGS) entry which is preliminary data.</text>
</comment>
<protein>
    <recommendedName>
        <fullName evidence="4">Copia protein</fullName>
    </recommendedName>
</protein>
<dbReference type="Proteomes" id="UP000719412">
    <property type="component" value="Unassembled WGS sequence"/>
</dbReference>
<feature type="region of interest" description="Disordered" evidence="1">
    <location>
        <begin position="179"/>
        <end position="199"/>
    </location>
</feature>
<reference evidence="2" key="2">
    <citation type="submission" date="2021-08" db="EMBL/GenBank/DDBJ databases">
        <authorList>
            <person name="Eriksson T."/>
        </authorList>
    </citation>
    <scope>NUCLEOTIDE SEQUENCE</scope>
    <source>
        <strain evidence="2">Stoneville</strain>
        <tissue evidence="2">Whole head</tissue>
    </source>
</reference>
<name>A0A8J6HSJ3_TENMO</name>
<dbReference type="PANTHER" id="PTHR47481">
    <property type="match status" value="1"/>
</dbReference>
<accession>A0A8J6HSJ3</accession>
<evidence type="ECO:0000313" key="2">
    <source>
        <dbReference type="EMBL" id="KAH0820981.1"/>
    </source>
</evidence>
<feature type="compositionally biased region" description="Polar residues" evidence="1">
    <location>
        <begin position="231"/>
        <end position="240"/>
    </location>
</feature>
<keyword evidence="3" id="KW-1185">Reference proteome</keyword>
<dbReference type="EMBL" id="JABDTM020009878">
    <property type="protein sequence ID" value="KAH0820981.1"/>
    <property type="molecule type" value="Genomic_DNA"/>
</dbReference>
<dbReference type="PANTHER" id="PTHR47481:SF7">
    <property type="entry name" value="CCHC-TYPE DOMAIN-CONTAINING PROTEIN"/>
    <property type="match status" value="1"/>
</dbReference>
<gene>
    <name evidence="2" type="ORF">GEV33_001810</name>
</gene>
<evidence type="ECO:0000256" key="1">
    <source>
        <dbReference type="SAM" id="MobiDB-lite"/>
    </source>
</evidence>
<dbReference type="AlphaFoldDB" id="A0A8J6HSJ3"/>
<organism evidence="2 3">
    <name type="scientific">Tenebrio molitor</name>
    <name type="common">Yellow mealworm beetle</name>
    <dbReference type="NCBI Taxonomy" id="7067"/>
    <lineage>
        <taxon>Eukaryota</taxon>
        <taxon>Metazoa</taxon>
        <taxon>Ecdysozoa</taxon>
        <taxon>Arthropoda</taxon>
        <taxon>Hexapoda</taxon>
        <taxon>Insecta</taxon>
        <taxon>Pterygota</taxon>
        <taxon>Neoptera</taxon>
        <taxon>Endopterygota</taxon>
        <taxon>Coleoptera</taxon>
        <taxon>Polyphaga</taxon>
        <taxon>Cucujiformia</taxon>
        <taxon>Tenebrionidae</taxon>
        <taxon>Tenebrio</taxon>
    </lineage>
</organism>
<reference evidence="2" key="1">
    <citation type="journal article" date="2020" name="J Insects Food Feed">
        <title>The yellow mealworm (Tenebrio molitor) genome: a resource for the emerging insects as food and feed industry.</title>
        <authorList>
            <person name="Eriksson T."/>
            <person name="Andere A."/>
            <person name="Kelstrup H."/>
            <person name="Emery V."/>
            <person name="Picard C."/>
        </authorList>
    </citation>
    <scope>NUCLEOTIDE SEQUENCE</scope>
    <source>
        <strain evidence="2">Stoneville</strain>
        <tissue evidence="2">Whole head</tissue>
    </source>
</reference>
<sequence length="269" mass="31036">MADDKNKVPLFDGSNFSNWKFRMKTLLDDLDLLDILETPMNASVEAVDASDITAQDKMVQRVADSHLEYVKDMETAFEIWTELTNTFERQGLAGQLLLRKKLLLMKYSPAKETLEAHFLKFDRVMRDLRSTGAKMEEQDIVCHLLLTMPGEYDSVVTALETLNSEKLTLSFVRTRLRDEDMKREGKQRKSRTETQPPLAFATLEGTKQKWKNEQCRLNKSRSEHQQKQFKNRNANVATNSESDEGESEFSNEQFLGLPEWKCEKDGSVP</sequence>
<evidence type="ECO:0008006" key="4">
    <source>
        <dbReference type="Google" id="ProtNLM"/>
    </source>
</evidence>